<evidence type="ECO:0000313" key="2">
    <source>
        <dbReference type="Proteomes" id="UP001354989"/>
    </source>
</evidence>
<dbReference type="EMBL" id="AP025298">
    <property type="protein sequence ID" value="BDD02145.1"/>
    <property type="molecule type" value="Genomic_DNA"/>
</dbReference>
<keyword evidence="1" id="KW-0614">Plasmid</keyword>
<organism evidence="1 2">
    <name type="scientific">Persicobacter psychrovividus</name>
    <dbReference type="NCBI Taxonomy" id="387638"/>
    <lineage>
        <taxon>Bacteria</taxon>
        <taxon>Pseudomonadati</taxon>
        <taxon>Bacteroidota</taxon>
        <taxon>Cytophagia</taxon>
        <taxon>Cytophagales</taxon>
        <taxon>Persicobacteraceae</taxon>
        <taxon>Persicobacter</taxon>
    </lineage>
</organism>
<evidence type="ECO:0000313" key="1">
    <source>
        <dbReference type="EMBL" id="BDD02145.1"/>
    </source>
</evidence>
<accession>A0ABM7VMA4</accession>
<proteinExistence type="predicted"/>
<protein>
    <submittedName>
        <fullName evidence="1">Uncharacterized protein</fullName>
    </submittedName>
</protein>
<geneLocation type="plasmid" evidence="1 2">
    <name>pPP6</name>
</geneLocation>
<dbReference type="Proteomes" id="UP001354989">
    <property type="component" value="Plasmid pPP6"/>
</dbReference>
<name>A0ABM7VMA4_9BACT</name>
<reference evidence="1 2" key="1">
    <citation type="submission" date="2021-12" db="EMBL/GenBank/DDBJ databases">
        <title>Genome sequencing of bacteria with rrn-lacking chromosome and rrn-plasmid.</title>
        <authorList>
            <person name="Anda M."/>
            <person name="Iwasaki W."/>
        </authorList>
    </citation>
    <scope>NUCLEOTIDE SEQUENCE [LARGE SCALE GENOMIC DNA]</scope>
    <source>
        <strain evidence="1 2">NBRC 101262</strain>
        <plasmid evidence="1 2">pPP6</plasmid>
    </source>
</reference>
<sequence length="40" mass="4661">MRNNPFKLAKVLLDEYLELNITYGLKEIILNYSCVKLSIS</sequence>
<gene>
    <name evidence="1" type="ORF">PEPS_44250</name>
</gene>
<keyword evidence="2" id="KW-1185">Reference proteome</keyword>